<dbReference type="PROSITE" id="PS50896">
    <property type="entry name" value="LISH"/>
    <property type="match status" value="1"/>
</dbReference>
<gene>
    <name evidence="2" type="ORF">CAC42_1252</name>
</gene>
<dbReference type="GO" id="GO:0003743">
    <property type="term" value="F:translation initiation factor activity"/>
    <property type="evidence" value="ECO:0007669"/>
    <property type="project" value="UniProtKB-KW"/>
</dbReference>
<dbReference type="Gene3D" id="2.130.10.10">
    <property type="entry name" value="YVTN repeat-like/Quinoprotein amine dehydrogenase"/>
    <property type="match status" value="1"/>
</dbReference>
<dbReference type="InterPro" id="IPR007110">
    <property type="entry name" value="Ig-like_dom"/>
</dbReference>
<dbReference type="Proteomes" id="UP000243797">
    <property type="component" value="Unassembled WGS sequence"/>
</dbReference>
<evidence type="ECO:0000313" key="3">
    <source>
        <dbReference type="Proteomes" id="UP000243797"/>
    </source>
</evidence>
<keyword evidence="3" id="KW-1185">Reference proteome</keyword>
<dbReference type="EMBL" id="NKHZ01000011">
    <property type="protein sequence ID" value="PNS21473.1"/>
    <property type="molecule type" value="Genomic_DNA"/>
</dbReference>
<dbReference type="InterPro" id="IPR015943">
    <property type="entry name" value="WD40/YVTN_repeat-like_dom_sf"/>
</dbReference>
<accession>A0A2K1R2Q8</accession>
<dbReference type="InParanoid" id="A0A2K1R2Q8"/>
<name>A0A2K1R2Q8_9PEZI</name>
<dbReference type="InterPro" id="IPR036322">
    <property type="entry name" value="WD40_repeat_dom_sf"/>
</dbReference>
<dbReference type="STRING" id="2082308.A0A2K1R2Q8"/>
<keyword evidence="2" id="KW-0648">Protein biosynthesis</keyword>
<dbReference type="PROSITE" id="PS50835">
    <property type="entry name" value="IG_LIKE"/>
    <property type="match status" value="1"/>
</dbReference>
<feature type="domain" description="Ig-like" evidence="1">
    <location>
        <begin position="339"/>
        <end position="440"/>
    </location>
</feature>
<evidence type="ECO:0000259" key="1">
    <source>
        <dbReference type="PROSITE" id="PS50835"/>
    </source>
</evidence>
<reference evidence="2 3" key="1">
    <citation type="submission" date="2017-06" db="EMBL/GenBank/DDBJ databases">
        <title>Draft genome sequence of a variant of Elsinoe murrayae.</title>
        <authorList>
            <person name="Cheng Q."/>
        </authorList>
    </citation>
    <scope>NUCLEOTIDE SEQUENCE [LARGE SCALE GENOMIC DNA]</scope>
    <source>
        <strain evidence="2 3">CQ-2017a</strain>
    </source>
</reference>
<dbReference type="AlphaFoldDB" id="A0A2K1R2Q8"/>
<protein>
    <submittedName>
        <fullName evidence="2">Transcription initiation factor TFIID subunit 5</fullName>
    </submittedName>
</protein>
<organism evidence="2 3">
    <name type="scientific">Sphaceloma murrayae</name>
    <dbReference type="NCBI Taxonomy" id="2082308"/>
    <lineage>
        <taxon>Eukaryota</taxon>
        <taxon>Fungi</taxon>
        <taxon>Dikarya</taxon>
        <taxon>Ascomycota</taxon>
        <taxon>Pezizomycotina</taxon>
        <taxon>Dothideomycetes</taxon>
        <taxon>Dothideomycetidae</taxon>
        <taxon>Myriangiales</taxon>
        <taxon>Elsinoaceae</taxon>
        <taxon>Sphaceloma</taxon>
    </lineage>
</organism>
<dbReference type="InterPro" id="IPR006594">
    <property type="entry name" value="LisH"/>
</dbReference>
<proteinExistence type="predicted"/>
<dbReference type="SUPFAM" id="SSF50978">
    <property type="entry name" value="WD40 repeat-like"/>
    <property type="match status" value="1"/>
</dbReference>
<dbReference type="OrthoDB" id="1932312at2759"/>
<evidence type="ECO:0000313" key="2">
    <source>
        <dbReference type="EMBL" id="PNS21473.1"/>
    </source>
</evidence>
<sequence length="461" mass="50278">MPADDSPAVLVARFLRANNYSETLEAFLAEAGLPPDAGTVSRNSFTLEKLLDEKRTFDLSVRFEKLGENDNDTETGWRRDAPSKRTIVSTLPSTSNILHTSFESLCPSDSQTPTAVILATTADRRLNVIALPSLALDKTSTGLQDSPVLSYAVLDANHVLAASMSGQLTLAENLSHVLDRRRDHTKYIVKVVTYRLDDDACTILVATAGWDAKIHIYRLTMEQTSNPAIPEPFSTITLPSNPEALQFLPHPESGDPILIVTRRDSSFLYYYTLDTPPRLLGRQNLAPHSNAWVAFTPSAIALSPTDPSLLAIATSAVPHMKLIITRLLIPPIVTPTDVPSVSQAAQARAEMLVQDREAAAIQIHCSTLAPQTPYSTPALVWRPDGSGLWVNSDDGVIRGFERTTGKHVVTLAGHEPGTKVRCLASSFVEVEGRREEWLVSGGFDQKLIVWKPETEEAAAAS</sequence>
<keyword evidence="2" id="KW-0396">Initiation factor</keyword>
<comment type="caution">
    <text evidence="2">The sequence shown here is derived from an EMBL/GenBank/DDBJ whole genome shotgun (WGS) entry which is preliminary data.</text>
</comment>